<proteinExistence type="predicted"/>
<sequence>MRKIIVFLLCIACINGAFGLDYFVLEKEYRFKNEEVYAKDLFKETPKDFLLFRIPTSSNNYQVKSSQIIKTFENEGIVVGAEVPIITFKRAFGGEQQGIKNYILSELLKEYKKNNIQIQAIHLEQITPVDFKEDAIKSIDFPAKLLKRNTGSFDVIIGEQKGKQIRNRKVYFKYVIDAKLQAIQSSEPISGRNGVNYNNAHLVWISFEKISSPLMEEGEMGRVAVRSYTPKDVIITRDRLISKRVVKKGDRILISVVENGVLLEFTLEAQKDAAVGDVIKARVINGKKTYEVEIIEEGKGKLL</sequence>
<protein>
    <submittedName>
        <fullName evidence="2">Flagellar biosynthesis protein FlgA</fullName>
    </submittedName>
</protein>
<evidence type="ECO:0000313" key="3">
    <source>
        <dbReference type="Proteomes" id="UP000233350"/>
    </source>
</evidence>
<keyword evidence="2" id="KW-0969">Cilium</keyword>
<feature type="domain" description="Flagella basal body P-ring formation protein FlgA SAF" evidence="1">
    <location>
        <begin position="186"/>
        <end position="300"/>
    </location>
</feature>
<dbReference type="InterPro" id="IPR017585">
    <property type="entry name" value="SAF_FlgA"/>
</dbReference>
<dbReference type="RefSeq" id="WP_006803088.1">
    <property type="nucleotide sequence ID" value="NZ_CABKOI010000019.1"/>
</dbReference>
<accession>A0A2N3PH57</accession>
<keyword evidence="3" id="KW-1185">Reference proteome</keyword>
<evidence type="ECO:0000259" key="1">
    <source>
        <dbReference type="Pfam" id="PF13144"/>
    </source>
</evidence>
<dbReference type="STRING" id="556267.HWAG_01392"/>
<dbReference type="GeneID" id="97290492"/>
<evidence type="ECO:0000313" key="2">
    <source>
        <dbReference type="EMBL" id="PKT79736.1"/>
    </source>
</evidence>
<name>A0A2N3PH57_9HELI</name>
<keyword evidence="2" id="KW-0966">Cell projection</keyword>
<keyword evidence="2" id="KW-0282">Flagellum</keyword>
<dbReference type="Pfam" id="PF13144">
    <property type="entry name" value="ChapFlgA"/>
    <property type="match status" value="1"/>
</dbReference>
<dbReference type="OrthoDB" id="5320794at2"/>
<comment type="caution">
    <text evidence="2">The sequence shown here is derived from an EMBL/GenBank/DDBJ whole genome shotgun (WGS) entry which is preliminary data.</text>
</comment>
<dbReference type="Proteomes" id="UP000233350">
    <property type="component" value="Unassembled WGS sequence"/>
</dbReference>
<dbReference type="AlphaFoldDB" id="A0A2N3PH57"/>
<organism evidence="2 3">
    <name type="scientific">Helicobacter winghamensis</name>
    <dbReference type="NCBI Taxonomy" id="157268"/>
    <lineage>
        <taxon>Bacteria</taxon>
        <taxon>Pseudomonadati</taxon>
        <taxon>Campylobacterota</taxon>
        <taxon>Epsilonproteobacteria</taxon>
        <taxon>Campylobacterales</taxon>
        <taxon>Helicobacteraceae</taxon>
        <taxon>Helicobacter</taxon>
    </lineage>
</organism>
<reference evidence="2 3" key="1">
    <citation type="submission" date="2016-07" db="EMBL/GenBank/DDBJ databases">
        <title>Detection of Helicobacter winghamensis from caecal content of red fox (Vulpes vulpes).</title>
        <authorList>
            <person name="Zanoni R.G."/>
            <person name="Florio D."/>
            <person name="Caffara M."/>
            <person name="Renzi M."/>
            <person name="Parisi A."/>
            <person name="Pasquali F."/>
            <person name="Manfreda G."/>
        </authorList>
    </citation>
    <scope>NUCLEOTIDE SEQUENCE [LARGE SCALE GENOMIC DNA]</scope>
    <source>
        <strain evidence="2 3">295_13</strain>
    </source>
</reference>
<dbReference type="EMBL" id="MBPK01000046">
    <property type="protein sequence ID" value="PKT79736.1"/>
    <property type="molecule type" value="Genomic_DNA"/>
</dbReference>
<gene>
    <name evidence="2" type="ORF">BCM31_05275</name>
</gene>